<feature type="compositionally biased region" description="Polar residues" evidence="2">
    <location>
        <begin position="181"/>
        <end position="197"/>
    </location>
</feature>
<feature type="region of interest" description="Disordered" evidence="2">
    <location>
        <begin position="123"/>
        <end position="146"/>
    </location>
</feature>
<dbReference type="PANTHER" id="PTHR35489:SF2">
    <property type="entry name" value="TITAN9"/>
    <property type="match status" value="1"/>
</dbReference>
<feature type="coiled-coil region" evidence="1">
    <location>
        <begin position="26"/>
        <end position="101"/>
    </location>
</feature>
<feature type="domain" description="DUF7806" evidence="3">
    <location>
        <begin position="336"/>
        <end position="432"/>
    </location>
</feature>
<dbReference type="InterPro" id="IPR056708">
    <property type="entry name" value="DUF7806"/>
</dbReference>
<evidence type="ECO:0000256" key="2">
    <source>
        <dbReference type="SAM" id="MobiDB-lite"/>
    </source>
</evidence>
<organism evidence="4 5">
    <name type="scientific">Sphagnum troendelagicum</name>
    <dbReference type="NCBI Taxonomy" id="128251"/>
    <lineage>
        <taxon>Eukaryota</taxon>
        <taxon>Viridiplantae</taxon>
        <taxon>Streptophyta</taxon>
        <taxon>Embryophyta</taxon>
        <taxon>Bryophyta</taxon>
        <taxon>Sphagnophytina</taxon>
        <taxon>Sphagnopsida</taxon>
        <taxon>Sphagnales</taxon>
        <taxon>Sphagnaceae</taxon>
        <taxon>Sphagnum</taxon>
    </lineage>
</organism>
<evidence type="ECO:0000313" key="4">
    <source>
        <dbReference type="EMBL" id="CAK9208631.1"/>
    </source>
</evidence>
<keyword evidence="1" id="KW-0175">Coiled coil</keyword>
<proteinExistence type="predicted"/>
<accession>A0ABP0TYK0</accession>
<sequence>MSELNTSPLSAELVLPTLREAYDKLHKKYKKQKVRKLEEADALLEEQKHRSAEFCEAADAYIQELSAENLQLKAQFEESDIQALQNRLRWFERKYIESQNDVVREQARNLELQKHIVDLESSARAVVPRDDPDSLYPSQPPPFDMQTTQEEAHMQGMYTQDGDLPSQPQAKVDSRNDLGSPHSSQLPQSAIQTSQGVPAQEGVHRSPQGLPIKETQETNMGEHKMQHAIIEAESDQQMDLLHCEGVEAIDPSPECRDHLIDAAQGLEASELSPECRDIAMPTAGNGNTAGNLALEISEKENDELRDCETYCAHVTDLTARNLHLRKVMEGLLEERKLLQNLLQQMMNLSLTTDSRARVGSPPKIIFMHPATGLTFKLEEATQDNTLLGGCKETVLEYKVISLGTLVNTAPAWMREDIIFNIDQFHHFLSQLHNAASGGIS</sequence>
<evidence type="ECO:0000313" key="5">
    <source>
        <dbReference type="Proteomes" id="UP001497512"/>
    </source>
</evidence>
<evidence type="ECO:0000256" key="1">
    <source>
        <dbReference type="SAM" id="Coils"/>
    </source>
</evidence>
<dbReference type="Pfam" id="PF25091">
    <property type="entry name" value="DUF7806"/>
    <property type="match status" value="1"/>
</dbReference>
<reference evidence="4" key="1">
    <citation type="submission" date="2024-02" db="EMBL/GenBank/DDBJ databases">
        <authorList>
            <consortium name="ELIXIR-Norway"/>
            <consortium name="Elixir Norway"/>
        </authorList>
    </citation>
    <scope>NUCLEOTIDE SEQUENCE</scope>
</reference>
<name>A0ABP0TYK0_9BRYO</name>
<protein>
    <recommendedName>
        <fullName evidence="3">DUF7806 domain-containing protein</fullName>
    </recommendedName>
</protein>
<keyword evidence="5" id="KW-1185">Reference proteome</keyword>
<dbReference type="Proteomes" id="UP001497512">
    <property type="component" value="Chromosome 17"/>
</dbReference>
<feature type="region of interest" description="Disordered" evidence="2">
    <location>
        <begin position="158"/>
        <end position="212"/>
    </location>
</feature>
<dbReference type="EMBL" id="OZ019909">
    <property type="protein sequence ID" value="CAK9208631.1"/>
    <property type="molecule type" value="Genomic_DNA"/>
</dbReference>
<dbReference type="PANTHER" id="PTHR35489">
    <property type="entry name" value="TITAN9"/>
    <property type="match status" value="1"/>
</dbReference>
<gene>
    <name evidence="4" type="ORF">CSSPTR1EN2_LOCUS9280</name>
</gene>
<evidence type="ECO:0000259" key="3">
    <source>
        <dbReference type="Pfam" id="PF25091"/>
    </source>
</evidence>